<dbReference type="InterPro" id="IPR003752">
    <property type="entry name" value="DiS_bond_form_DsbB/BdbC"/>
</dbReference>
<dbReference type="Pfam" id="PF02600">
    <property type="entry name" value="DsbB"/>
    <property type="match status" value="1"/>
</dbReference>
<dbReference type="EMBL" id="LANA01000001">
    <property type="protein sequence ID" value="NMN67216.1"/>
    <property type="molecule type" value="Genomic_DNA"/>
</dbReference>
<dbReference type="InterPro" id="IPR024199">
    <property type="entry name" value="Uncharacterised_DsbB"/>
</dbReference>
<dbReference type="SUPFAM" id="SSF158442">
    <property type="entry name" value="DsbB-like"/>
    <property type="match status" value="1"/>
</dbReference>
<feature type="transmembrane region" description="Helical" evidence="5">
    <location>
        <begin position="43"/>
        <end position="59"/>
    </location>
</feature>
<keyword evidence="2 5" id="KW-0812">Transmembrane</keyword>
<dbReference type="RefSeq" id="WP_169035724.1">
    <property type="nucleotide sequence ID" value="NZ_LANA01000001.1"/>
</dbReference>
<feature type="transmembrane region" description="Helical" evidence="5">
    <location>
        <begin position="66"/>
        <end position="86"/>
    </location>
</feature>
<keyword evidence="7" id="KW-1185">Reference proteome</keyword>
<evidence type="ECO:0000313" key="6">
    <source>
        <dbReference type="EMBL" id="NMN67216.1"/>
    </source>
</evidence>
<evidence type="ECO:0000256" key="5">
    <source>
        <dbReference type="SAM" id="Phobius"/>
    </source>
</evidence>
<dbReference type="InterPro" id="IPR023380">
    <property type="entry name" value="DsbB-like_sf"/>
</dbReference>
<evidence type="ECO:0000256" key="2">
    <source>
        <dbReference type="ARBA" id="ARBA00022692"/>
    </source>
</evidence>
<comment type="caution">
    <text evidence="6">The sequence shown here is derived from an EMBL/GenBank/DDBJ whole genome shotgun (WGS) entry which is preliminary data.</text>
</comment>
<sequence>MSIIKYQKSLSLILIFSIFALFSAYFIQYILGHQPCNLCLIQRIPYISSVIIILLCFYLKKFEKVFLIFLSLIFLLASVISFYHFGIEQGFFKESLVCDLDDADKILNPDELLKKLKEKAVSCTDVTFKIFGLSLATINIIISLILCIITTRLFLNYEKN</sequence>
<reference evidence="6 7" key="1">
    <citation type="submission" date="2019-07" db="EMBL/GenBank/DDBJ databases">
        <title>SAR11 Genome Evolution.</title>
        <authorList>
            <person name="Giovannoni S."/>
        </authorList>
    </citation>
    <scope>NUCLEOTIDE SEQUENCE [LARGE SCALE GENOMIC DNA]</scope>
    <source>
        <strain evidence="6 7">HTCC9565</strain>
    </source>
</reference>
<gene>
    <name evidence="6" type="ORF">VP91_00003580</name>
</gene>
<accession>A0ABX1T0V4</accession>
<name>A0ABX1T0V4_PELUQ</name>
<evidence type="ECO:0000256" key="4">
    <source>
        <dbReference type="ARBA" id="ARBA00023136"/>
    </source>
</evidence>
<evidence type="ECO:0000256" key="1">
    <source>
        <dbReference type="ARBA" id="ARBA00004141"/>
    </source>
</evidence>
<dbReference type="PIRSF" id="PIRSF033913">
    <property type="entry name" value="S-S_format_DsbB"/>
    <property type="match status" value="1"/>
</dbReference>
<evidence type="ECO:0000256" key="3">
    <source>
        <dbReference type="ARBA" id="ARBA00022989"/>
    </source>
</evidence>
<dbReference type="Gene3D" id="1.20.1550.10">
    <property type="entry name" value="DsbB-like"/>
    <property type="match status" value="1"/>
</dbReference>
<feature type="transmembrane region" description="Helical" evidence="5">
    <location>
        <begin position="12"/>
        <end position="31"/>
    </location>
</feature>
<organism evidence="6 7">
    <name type="scientific">Pelagibacter ubique</name>
    <dbReference type="NCBI Taxonomy" id="198252"/>
    <lineage>
        <taxon>Bacteria</taxon>
        <taxon>Pseudomonadati</taxon>
        <taxon>Pseudomonadota</taxon>
        <taxon>Alphaproteobacteria</taxon>
        <taxon>Candidatus Pelagibacterales</taxon>
        <taxon>Candidatus Pelagibacteraceae</taxon>
        <taxon>Candidatus Pelagibacter</taxon>
    </lineage>
</organism>
<comment type="subcellular location">
    <subcellularLocation>
        <location evidence="1">Membrane</location>
        <topology evidence="1">Multi-pass membrane protein</topology>
    </subcellularLocation>
</comment>
<protein>
    <submittedName>
        <fullName evidence="6">Thiol:disulfide interchange protein DsbB</fullName>
    </submittedName>
</protein>
<proteinExistence type="predicted"/>
<evidence type="ECO:0000313" key="7">
    <source>
        <dbReference type="Proteomes" id="UP001166004"/>
    </source>
</evidence>
<feature type="transmembrane region" description="Helical" evidence="5">
    <location>
        <begin position="130"/>
        <end position="155"/>
    </location>
</feature>
<keyword evidence="4 5" id="KW-0472">Membrane</keyword>
<keyword evidence="3 5" id="KW-1133">Transmembrane helix</keyword>
<dbReference type="Proteomes" id="UP001166004">
    <property type="component" value="Unassembled WGS sequence"/>
</dbReference>